<evidence type="ECO:0000256" key="12">
    <source>
        <dbReference type="ARBA" id="ARBA00023136"/>
    </source>
</evidence>
<dbReference type="InterPro" id="IPR038318">
    <property type="entry name" value="KdpD_sf"/>
</dbReference>
<evidence type="ECO:0000256" key="8">
    <source>
        <dbReference type="ARBA" id="ARBA00022777"/>
    </source>
</evidence>
<dbReference type="InterPro" id="IPR036097">
    <property type="entry name" value="HisK_dim/P_sf"/>
</dbReference>
<dbReference type="Pfam" id="PF13493">
    <property type="entry name" value="DUF4118"/>
    <property type="match status" value="1"/>
</dbReference>
<dbReference type="PROSITE" id="PS50109">
    <property type="entry name" value="HIS_KIN"/>
    <property type="match status" value="1"/>
</dbReference>
<evidence type="ECO:0000313" key="16">
    <source>
        <dbReference type="Proteomes" id="UP001609376"/>
    </source>
</evidence>
<dbReference type="SMART" id="SM00388">
    <property type="entry name" value="HisKA"/>
    <property type="match status" value="1"/>
</dbReference>
<dbReference type="Gene3D" id="1.20.120.620">
    <property type="entry name" value="Backbone structure of the membrane domain of e. Coli histidine kinase receptor kdpd"/>
    <property type="match status" value="1"/>
</dbReference>
<dbReference type="InterPro" id="IPR052023">
    <property type="entry name" value="Histidine_kinase_KdpD"/>
</dbReference>
<keyword evidence="7" id="KW-0547">Nucleotide-binding</keyword>
<keyword evidence="16" id="KW-1185">Reference proteome</keyword>
<dbReference type="InterPro" id="IPR005467">
    <property type="entry name" value="His_kinase_dom"/>
</dbReference>
<evidence type="ECO:0000256" key="1">
    <source>
        <dbReference type="ARBA" id="ARBA00000085"/>
    </source>
</evidence>
<dbReference type="Gene3D" id="1.10.287.130">
    <property type="match status" value="1"/>
</dbReference>
<accession>A0ABW7LMM8</accession>
<dbReference type="InterPro" id="IPR003594">
    <property type="entry name" value="HATPase_dom"/>
</dbReference>
<dbReference type="InterPro" id="IPR025201">
    <property type="entry name" value="KdpD_TM"/>
</dbReference>
<sequence>MDTSQLKNDRRWMTAPSLSGLFAAAAILIVVAMIVGSARDVLPESVAILLFLTAVLICAAGFGFWVGIASAFGALAGFNFMFVEPHLTLRIAQPQDVIKLAVFLLAAAITGLISGRLREQVDAAEARAAALEALSRVSSELSGATTASEVTRIAVRHLNDLAQGPALALGPVDGQLRLLAAAPEGYLPDASELEAADVAHRRGRPEFASAQGWSGSRLTFYPVAGSGGRGDGLVLGHRRIPADRRDHGWRDLAITVIVRQSAQALQRLALTQEAEAERRRATSEELRSALLASLSHDLRTPLATILGSVTTLRQLGGTLSPEAQDDLLAAIEEEAERLARYVEKLLQLTRLQAGMQIHTTWVDAGDAALAAVNRARRSWPNARIEAAIPALPMIRAEAGLLEQAIFNLIENAVKYAPGVIRVSGRVQPPPAVGAEADGAEADGAAPGGSIILSISDRGRGLPGPIGDWLSSDSMTRGPQLIGLGLQISKGIAMALGGSISASHSPVGGAVLDIRLPVPQDGGS</sequence>
<evidence type="ECO:0000313" key="15">
    <source>
        <dbReference type="EMBL" id="MFH5775426.1"/>
    </source>
</evidence>
<protein>
    <recommendedName>
        <fullName evidence="3">histidine kinase</fullName>
        <ecNumber evidence="3">2.7.13.3</ecNumber>
    </recommendedName>
</protein>
<dbReference type="SUPFAM" id="SSF55874">
    <property type="entry name" value="ATPase domain of HSP90 chaperone/DNA topoisomerase II/histidine kinase"/>
    <property type="match status" value="1"/>
</dbReference>
<organism evidence="15 16">
    <name type="scientific">Paracoccus broussonetiae subsp. drimophilus</name>
    <dbReference type="NCBI Taxonomy" id="3373869"/>
    <lineage>
        <taxon>Bacteria</taxon>
        <taxon>Pseudomonadati</taxon>
        <taxon>Pseudomonadota</taxon>
        <taxon>Alphaproteobacteria</taxon>
        <taxon>Rhodobacterales</taxon>
        <taxon>Paracoccaceae</taxon>
        <taxon>Paracoccus</taxon>
        <taxon>Paracoccus broussonetiae</taxon>
    </lineage>
</organism>
<feature type="transmembrane region" description="Helical" evidence="13">
    <location>
        <begin position="12"/>
        <end position="35"/>
    </location>
</feature>
<evidence type="ECO:0000256" key="10">
    <source>
        <dbReference type="ARBA" id="ARBA00022989"/>
    </source>
</evidence>
<evidence type="ECO:0000256" key="6">
    <source>
        <dbReference type="ARBA" id="ARBA00022692"/>
    </source>
</evidence>
<comment type="caution">
    <text evidence="15">The sequence shown here is derived from an EMBL/GenBank/DDBJ whole genome shotgun (WGS) entry which is preliminary data.</text>
</comment>
<evidence type="ECO:0000256" key="5">
    <source>
        <dbReference type="ARBA" id="ARBA00022679"/>
    </source>
</evidence>
<comment type="subcellular location">
    <subcellularLocation>
        <location evidence="2">Membrane</location>
        <topology evidence="2">Multi-pass membrane protein</topology>
    </subcellularLocation>
</comment>
<comment type="catalytic activity">
    <reaction evidence="1">
        <text>ATP + protein L-histidine = ADP + protein N-phospho-L-histidine.</text>
        <dbReference type="EC" id="2.7.13.3"/>
    </reaction>
</comment>
<evidence type="ECO:0000259" key="14">
    <source>
        <dbReference type="PROSITE" id="PS50109"/>
    </source>
</evidence>
<keyword evidence="5" id="KW-0808">Transferase</keyword>
<dbReference type="InterPro" id="IPR004358">
    <property type="entry name" value="Sig_transdc_His_kin-like_C"/>
</dbReference>
<dbReference type="CDD" id="cd00082">
    <property type="entry name" value="HisKA"/>
    <property type="match status" value="1"/>
</dbReference>
<dbReference type="EMBL" id="JBIMPR010000010">
    <property type="protein sequence ID" value="MFH5775426.1"/>
    <property type="molecule type" value="Genomic_DNA"/>
</dbReference>
<dbReference type="Gene3D" id="3.30.565.10">
    <property type="entry name" value="Histidine kinase-like ATPase, C-terminal domain"/>
    <property type="match status" value="1"/>
</dbReference>
<gene>
    <name evidence="15" type="ORF">ACHFJ0_14340</name>
</gene>
<dbReference type="InterPro" id="IPR029016">
    <property type="entry name" value="GAF-like_dom_sf"/>
</dbReference>
<evidence type="ECO:0000256" key="9">
    <source>
        <dbReference type="ARBA" id="ARBA00022840"/>
    </source>
</evidence>
<dbReference type="InterPro" id="IPR036890">
    <property type="entry name" value="HATPase_C_sf"/>
</dbReference>
<dbReference type="Gene3D" id="3.30.450.40">
    <property type="match status" value="1"/>
</dbReference>
<keyword evidence="4" id="KW-0597">Phosphoprotein</keyword>
<evidence type="ECO:0000256" key="3">
    <source>
        <dbReference type="ARBA" id="ARBA00012438"/>
    </source>
</evidence>
<dbReference type="SUPFAM" id="SSF47384">
    <property type="entry name" value="Homodimeric domain of signal transducing histidine kinase"/>
    <property type="match status" value="1"/>
</dbReference>
<dbReference type="Proteomes" id="UP001609376">
    <property type="component" value="Unassembled WGS sequence"/>
</dbReference>
<keyword evidence="11" id="KW-0902">Two-component regulatory system</keyword>
<name>A0ABW7LMM8_9RHOB</name>
<feature type="domain" description="Histidine kinase" evidence="14">
    <location>
        <begin position="293"/>
        <end position="519"/>
    </location>
</feature>
<dbReference type="Pfam" id="PF00512">
    <property type="entry name" value="HisKA"/>
    <property type="match status" value="1"/>
</dbReference>
<keyword evidence="8" id="KW-0418">Kinase</keyword>
<keyword evidence="10 13" id="KW-1133">Transmembrane helix</keyword>
<dbReference type="SMART" id="SM00387">
    <property type="entry name" value="HATPase_c"/>
    <property type="match status" value="1"/>
</dbReference>
<dbReference type="EC" id="2.7.13.3" evidence="3"/>
<dbReference type="PANTHER" id="PTHR45569">
    <property type="entry name" value="SENSOR PROTEIN KDPD"/>
    <property type="match status" value="1"/>
</dbReference>
<evidence type="ECO:0000256" key="2">
    <source>
        <dbReference type="ARBA" id="ARBA00004141"/>
    </source>
</evidence>
<dbReference type="PANTHER" id="PTHR45569:SF1">
    <property type="entry name" value="SENSOR PROTEIN KDPD"/>
    <property type="match status" value="1"/>
</dbReference>
<dbReference type="InterPro" id="IPR003661">
    <property type="entry name" value="HisK_dim/P_dom"/>
</dbReference>
<keyword evidence="12 13" id="KW-0472">Membrane</keyword>
<keyword evidence="9" id="KW-0067">ATP-binding</keyword>
<keyword evidence="6 13" id="KW-0812">Transmembrane</keyword>
<reference evidence="15 16" key="1">
    <citation type="submission" date="2024-10" db="EMBL/GenBank/DDBJ databases">
        <title>Paracoccus drimophilus sp. nov., a novel bacterium from corn roots in Hunan.</title>
        <authorList>
            <person name="Li X."/>
        </authorList>
    </citation>
    <scope>NUCLEOTIDE SEQUENCE [LARGE SCALE GENOMIC DNA]</scope>
    <source>
        <strain evidence="15 16">NGMCC 1.201697</strain>
    </source>
</reference>
<dbReference type="PRINTS" id="PR00344">
    <property type="entry name" value="BCTRLSENSOR"/>
</dbReference>
<feature type="transmembrane region" description="Helical" evidence="13">
    <location>
        <begin position="47"/>
        <end position="76"/>
    </location>
</feature>
<dbReference type="Pfam" id="PF02518">
    <property type="entry name" value="HATPase_c"/>
    <property type="match status" value="1"/>
</dbReference>
<evidence type="ECO:0000256" key="7">
    <source>
        <dbReference type="ARBA" id="ARBA00022741"/>
    </source>
</evidence>
<proteinExistence type="predicted"/>
<evidence type="ECO:0000256" key="4">
    <source>
        <dbReference type="ARBA" id="ARBA00022553"/>
    </source>
</evidence>
<evidence type="ECO:0000256" key="11">
    <source>
        <dbReference type="ARBA" id="ARBA00023012"/>
    </source>
</evidence>
<evidence type="ECO:0000256" key="13">
    <source>
        <dbReference type="SAM" id="Phobius"/>
    </source>
</evidence>